<keyword evidence="3" id="KW-0813">Transport</keyword>
<evidence type="ECO:0000256" key="1">
    <source>
        <dbReference type="ARBA" id="ARBA00004383"/>
    </source>
</evidence>
<sequence length="280" mass="30253">METNHAYAATLDDMIFEGRNKAYGAYVLRKLYNQHISQAVLYAIALSLIFFSAPFLANKLLKKAAVVANQSEKKEEGKWVDIKFPPVEEIKEMKGVQPAASKSTGPTVKNTTPKIVEDTKPVTDEIPTQEQLQTASSGLVTSEGNGDGNLNNPEIGAGTGTGPADGNGLEAAPVEQAIFMSVEQMPEFAGGLPKLMEFIGKNLRYPRAAQTSGIEGTVVVSFVVGATGDITDVQVLKGLGYGTEEEAMRVVQKLPRWKPGYQNGRTVPVRMTLPIRLELK</sequence>
<dbReference type="GO" id="GO:0015031">
    <property type="term" value="P:protein transport"/>
    <property type="evidence" value="ECO:0007669"/>
    <property type="project" value="UniProtKB-KW"/>
</dbReference>
<dbReference type="AlphaFoldDB" id="A0A5B6TIK1"/>
<feature type="region of interest" description="Disordered" evidence="10">
    <location>
        <begin position="93"/>
        <end position="113"/>
    </location>
</feature>
<comment type="similarity">
    <text evidence="2">Belongs to the TonB family.</text>
</comment>
<dbReference type="GO" id="GO:0098797">
    <property type="term" value="C:plasma membrane protein complex"/>
    <property type="evidence" value="ECO:0007669"/>
    <property type="project" value="TreeGrafter"/>
</dbReference>
<evidence type="ECO:0000256" key="9">
    <source>
        <dbReference type="ARBA" id="ARBA00023136"/>
    </source>
</evidence>
<proteinExistence type="inferred from homology"/>
<dbReference type="Pfam" id="PF03544">
    <property type="entry name" value="TonB_C"/>
    <property type="match status" value="1"/>
</dbReference>
<evidence type="ECO:0000256" key="6">
    <source>
        <dbReference type="ARBA" id="ARBA00022692"/>
    </source>
</evidence>
<evidence type="ECO:0000256" key="11">
    <source>
        <dbReference type="SAM" id="Phobius"/>
    </source>
</evidence>
<dbReference type="SUPFAM" id="SSF74653">
    <property type="entry name" value="TolA/TonB C-terminal domain"/>
    <property type="match status" value="1"/>
</dbReference>
<evidence type="ECO:0000256" key="4">
    <source>
        <dbReference type="ARBA" id="ARBA00022475"/>
    </source>
</evidence>
<feature type="transmembrane region" description="Helical" evidence="11">
    <location>
        <begin position="39"/>
        <end position="57"/>
    </location>
</feature>
<dbReference type="GO" id="GO:0031992">
    <property type="term" value="F:energy transducer activity"/>
    <property type="evidence" value="ECO:0007669"/>
    <property type="project" value="InterPro"/>
</dbReference>
<evidence type="ECO:0000256" key="8">
    <source>
        <dbReference type="ARBA" id="ARBA00022989"/>
    </source>
</evidence>
<keyword evidence="6 11" id="KW-0812">Transmembrane</keyword>
<keyword evidence="7" id="KW-0653">Protein transport</keyword>
<dbReference type="RefSeq" id="WP_149088922.1">
    <property type="nucleotide sequence ID" value="NZ_VKKY01000001.1"/>
</dbReference>
<dbReference type="GO" id="GO:0015891">
    <property type="term" value="P:siderophore transport"/>
    <property type="evidence" value="ECO:0007669"/>
    <property type="project" value="InterPro"/>
</dbReference>
<dbReference type="InterPro" id="IPR051045">
    <property type="entry name" value="TonB-dependent_transducer"/>
</dbReference>
<dbReference type="OrthoDB" id="1039448at2"/>
<comment type="caution">
    <text evidence="13">The sequence shown here is derived from an EMBL/GenBank/DDBJ whole genome shotgun (WGS) entry which is preliminary data.</text>
</comment>
<dbReference type="PROSITE" id="PS52015">
    <property type="entry name" value="TONB_CTD"/>
    <property type="match status" value="1"/>
</dbReference>
<dbReference type="Gene3D" id="3.30.1150.10">
    <property type="match status" value="1"/>
</dbReference>
<dbReference type="GO" id="GO:0030288">
    <property type="term" value="C:outer membrane-bounded periplasmic space"/>
    <property type="evidence" value="ECO:0007669"/>
    <property type="project" value="InterPro"/>
</dbReference>
<dbReference type="InterPro" id="IPR006260">
    <property type="entry name" value="TonB/TolA_C"/>
</dbReference>
<dbReference type="Proteomes" id="UP000324133">
    <property type="component" value="Unassembled WGS sequence"/>
</dbReference>
<dbReference type="NCBIfam" id="TIGR01352">
    <property type="entry name" value="tonB_Cterm"/>
    <property type="match status" value="1"/>
</dbReference>
<evidence type="ECO:0000256" key="5">
    <source>
        <dbReference type="ARBA" id="ARBA00022519"/>
    </source>
</evidence>
<organism evidence="13 14">
    <name type="scientific">Rufibacter hautae</name>
    <dbReference type="NCBI Taxonomy" id="2595005"/>
    <lineage>
        <taxon>Bacteria</taxon>
        <taxon>Pseudomonadati</taxon>
        <taxon>Bacteroidota</taxon>
        <taxon>Cytophagia</taxon>
        <taxon>Cytophagales</taxon>
        <taxon>Hymenobacteraceae</taxon>
        <taxon>Rufibacter</taxon>
    </lineage>
</organism>
<dbReference type="PANTHER" id="PTHR33446">
    <property type="entry name" value="PROTEIN TONB-RELATED"/>
    <property type="match status" value="1"/>
</dbReference>
<evidence type="ECO:0000256" key="7">
    <source>
        <dbReference type="ARBA" id="ARBA00022927"/>
    </source>
</evidence>
<accession>A0A5B6TIK1</accession>
<keyword evidence="9 11" id="KW-0472">Membrane</keyword>
<feature type="compositionally biased region" description="Polar residues" evidence="10">
    <location>
        <begin position="100"/>
        <end position="113"/>
    </location>
</feature>
<evidence type="ECO:0000256" key="2">
    <source>
        <dbReference type="ARBA" id="ARBA00006555"/>
    </source>
</evidence>
<protein>
    <submittedName>
        <fullName evidence="13">Energy transducer TonB</fullName>
    </submittedName>
</protein>
<evidence type="ECO:0000259" key="12">
    <source>
        <dbReference type="PROSITE" id="PS52015"/>
    </source>
</evidence>
<feature type="domain" description="TonB C-terminal" evidence="12">
    <location>
        <begin position="190"/>
        <end position="280"/>
    </location>
</feature>
<keyword evidence="8 11" id="KW-1133">Transmembrane helix</keyword>
<dbReference type="PRINTS" id="PR01374">
    <property type="entry name" value="TONBPROTEIN"/>
</dbReference>
<name>A0A5B6TIK1_9BACT</name>
<dbReference type="EMBL" id="VKKY01000001">
    <property type="protein sequence ID" value="KAA3439277.1"/>
    <property type="molecule type" value="Genomic_DNA"/>
</dbReference>
<dbReference type="InterPro" id="IPR003538">
    <property type="entry name" value="TonB"/>
</dbReference>
<keyword evidence="4" id="KW-1003">Cell membrane</keyword>
<reference evidence="13 14" key="1">
    <citation type="submission" date="2019-07" db="EMBL/GenBank/DDBJ databases">
        <title>Rufibacter sp. nov., isolated from lake sediment.</title>
        <authorList>
            <person name="Qu J.-H."/>
        </authorList>
    </citation>
    <scope>NUCLEOTIDE SEQUENCE [LARGE SCALE GENOMIC DNA]</scope>
    <source>
        <strain evidence="13 14">NBS58-1</strain>
    </source>
</reference>
<feature type="compositionally biased region" description="Polar residues" evidence="10">
    <location>
        <begin position="141"/>
        <end position="152"/>
    </location>
</feature>
<keyword evidence="5" id="KW-0997">Cell inner membrane</keyword>
<dbReference type="InterPro" id="IPR037682">
    <property type="entry name" value="TonB_C"/>
</dbReference>
<gene>
    <name evidence="13" type="ORF">FOA19_00915</name>
</gene>
<dbReference type="GO" id="GO:0055085">
    <property type="term" value="P:transmembrane transport"/>
    <property type="evidence" value="ECO:0007669"/>
    <property type="project" value="InterPro"/>
</dbReference>
<evidence type="ECO:0000313" key="13">
    <source>
        <dbReference type="EMBL" id="KAA3439277.1"/>
    </source>
</evidence>
<evidence type="ECO:0000256" key="10">
    <source>
        <dbReference type="SAM" id="MobiDB-lite"/>
    </source>
</evidence>
<comment type="subcellular location">
    <subcellularLocation>
        <location evidence="1">Cell inner membrane</location>
        <topology evidence="1">Single-pass membrane protein</topology>
        <orientation evidence="1">Periplasmic side</orientation>
    </subcellularLocation>
</comment>
<feature type="region of interest" description="Disordered" evidence="10">
    <location>
        <begin position="141"/>
        <end position="163"/>
    </location>
</feature>
<keyword evidence="14" id="KW-1185">Reference proteome</keyword>
<evidence type="ECO:0000313" key="14">
    <source>
        <dbReference type="Proteomes" id="UP000324133"/>
    </source>
</evidence>
<evidence type="ECO:0000256" key="3">
    <source>
        <dbReference type="ARBA" id="ARBA00022448"/>
    </source>
</evidence>
<dbReference type="PANTHER" id="PTHR33446:SF2">
    <property type="entry name" value="PROTEIN TONB"/>
    <property type="match status" value="1"/>
</dbReference>